<dbReference type="AlphaFoldDB" id="A0AAE3NBJ4"/>
<comment type="caution">
    <text evidence="1">The sequence shown here is derived from an EMBL/GenBank/DDBJ whole genome shotgun (WGS) entry which is preliminary data.</text>
</comment>
<accession>A0AAE3NBJ4</accession>
<organism evidence="1 2">
    <name type="scientific">Xenophilus arseniciresistens</name>
    <dbReference type="NCBI Taxonomy" id="1283306"/>
    <lineage>
        <taxon>Bacteria</taxon>
        <taxon>Pseudomonadati</taxon>
        <taxon>Pseudomonadota</taxon>
        <taxon>Betaproteobacteria</taxon>
        <taxon>Burkholderiales</taxon>
        <taxon>Comamonadaceae</taxon>
        <taxon>Xenophilus</taxon>
    </lineage>
</organism>
<evidence type="ECO:0000313" key="2">
    <source>
        <dbReference type="Proteomes" id="UP001212602"/>
    </source>
</evidence>
<reference evidence="1" key="1">
    <citation type="submission" date="2023-01" db="EMBL/GenBank/DDBJ databases">
        <title>Xenophilus mangrovi sp. nov., isolated from soil of Mangrove nature reserve.</title>
        <authorList>
            <person name="Xu S."/>
            <person name="Liu Z."/>
            <person name="Xu Y."/>
        </authorList>
    </citation>
    <scope>NUCLEOTIDE SEQUENCE</scope>
    <source>
        <strain evidence="1">YW8</strain>
    </source>
</reference>
<dbReference type="RefSeq" id="WP_271429087.1">
    <property type="nucleotide sequence ID" value="NZ_JAQIPB010000007.1"/>
</dbReference>
<dbReference type="Proteomes" id="UP001212602">
    <property type="component" value="Unassembled WGS sequence"/>
</dbReference>
<evidence type="ECO:0000313" key="1">
    <source>
        <dbReference type="EMBL" id="MDA7417851.1"/>
    </source>
</evidence>
<keyword evidence="2" id="KW-1185">Reference proteome</keyword>
<sequence length="186" mass="20175">MDTLIDDAVRELRDEIRTSTDQLFPDFVPPDSALGSAERASLHEAMGQCVARQVRPAFAAWSAEAFRHMFESRENLAAWVDFSHTPAGVWLLADLRARLHVPRGAAMAPPSERLADLGAEDRAALRAFLGSPAAQVLRRKKQAPAALSDATLDALAQQVIHECVVADEVLQLLEQLKKGTAAGSGR</sequence>
<gene>
    <name evidence="1" type="ORF">PGB34_15915</name>
</gene>
<proteinExistence type="predicted"/>
<name>A0AAE3NBJ4_9BURK</name>
<dbReference type="EMBL" id="JAQIPB010000007">
    <property type="protein sequence ID" value="MDA7417851.1"/>
    <property type="molecule type" value="Genomic_DNA"/>
</dbReference>
<protein>
    <submittedName>
        <fullName evidence="1">Uncharacterized protein</fullName>
    </submittedName>
</protein>